<gene>
    <name evidence="1" type="ORF">F2Q70_00016287</name>
</gene>
<organism evidence="1">
    <name type="scientific">Brassica cretica</name>
    <name type="common">Mustard</name>
    <dbReference type="NCBI Taxonomy" id="69181"/>
    <lineage>
        <taxon>Eukaryota</taxon>
        <taxon>Viridiplantae</taxon>
        <taxon>Streptophyta</taxon>
        <taxon>Embryophyta</taxon>
        <taxon>Tracheophyta</taxon>
        <taxon>Spermatophyta</taxon>
        <taxon>Magnoliopsida</taxon>
        <taxon>eudicotyledons</taxon>
        <taxon>Gunneridae</taxon>
        <taxon>Pentapetalae</taxon>
        <taxon>rosids</taxon>
        <taxon>malvids</taxon>
        <taxon>Brassicales</taxon>
        <taxon>Brassicaceae</taxon>
        <taxon>Brassiceae</taxon>
        <taxon>Brassica</taxon>
    </lineage>
</organism>
<protein>
    <submittedName>
        <fullName evidence="1">Uncharacterized protein</fullName>
    </submittedName>
</protein>
<reference evidence="1" key="1">
    <citation type="submission" date="2019-12" db="EMBL/GenBank/DDBJ databases">
        <title>Genome sequencing and annotation of Brassica cretica.</title>
        <authorList>
            <person name="Studholme D.J."/>
            <person name="Sarris P.F."/>
        </authorList>
    </citation>
    <scope>NUCLEOTIDE SEQUENCE</scope>
    <source>
        <strain evidence="1">PFS-102/07</strain>
        <tissue evidence="1">Leaf</tissue>
    </source>
</reference>
<name>A0A8S9HYD1_BRACR</name>
<accession>A0A8S9HYD1</accession>
<dbReference type="AlphaFoldDB" id="A0A8S9HYD1"/>
<comment type="caution">
    <text evidence="1">The sequence shown here is derived from an EMBL/GenBank/DDBJ whole genome shotgun (WGS) entry which is preliminary data.</text>
</comment>
<proteinExistence type="predicted"/>
<evidence type="ECO:0000313" key="1">
    <source>
        <dbReference type="EMBL" id="KAF2562207.1"/>
    </source>
</evidence>
<dbReference type="EMBL" id="QGKY02001250">
    <property type="protein sequence ID" value="KAF2562207.1"/>
    <property type="molecule type" value="Genomic_DNA"/>
</dbReference>
<sequence>MPPWCDGSHEEETGVEIDDCSRLFLLGLTGLLDDLGEVLTLIFASLERSILSFHGLVESMAAENTTIELGSIRRESTLFFVPNNIEISKKRRIVTELGVELSTYPRRGIKSKRGSIVIISSRGIPFLVSDVKSFQGPNTNVVV</sequence>